<protein>
    <submittedName>
        <fullName evidence="1">Uncharacterized protein</fullName>
    </submittedName>
</protein>
<sequence length="298" mass="32842">MAHHRGDDLDDDFLPDDSVAFLEEDNASHLADPDDPDDIGNLLSADEHSDPELEPEADIADVQKAAAEKKRKRREKEKERKAKKRKLVESAEPAELPSVAAQPPTAISEYLSAMQAKTFSKLQAVTSITDTTVWTASRSLDKLVDFIVKAVPSLHVRLSQKTKSSGAPTLLFLAGAALRVTDVTRILKSKVLRGEKGGDVAKLFARHFKLEDHVKYLKRTRIGTAVGTPGRIGKLLCETDALSVSALTHIMIDVSFRDAKKRSLLDIPETRDELFKTVFDAPQVREAVKAGKIQVVLF</sequence>
<keyword evidence="2" id="KW-1185">Reference proteome</keyword>
<evidence type="ECO:0000313" key="1">
    <source>
        <dbReference type="EMBL" id="KAI0049659.1"/>
    </source>
</evidence>
<reference evidence="1" key="2">
    <citation type="journal article" date="2022" name="New Phytol.">
        <title>Evolutionary transition to the ectomycorrhizal habit in the genomes of a hyperdiverse lineage of mushroom-forming fungi.</title>
        <authorList>
            <person name="Looney B."/>
            <person name="Miyauchi S."/>
            <person name="Morin E."/>
            <person name="Drula E."/>
            <person name="Courty P.E."/>
            <person name="Kohler A."/>
            <person name="Kuo A."/>
            <person name="LaButti K."/>
            <person name="Pangilinan J."/>
            <person name="Lipzen A."/>
            <person name="Riley R."/>
            <person name="Andreopoulos W."/>
            <person name="He G."/>
            <person name="Johnson J."/>
            <person name="Nolan M."/>
            <person name="Tritt A."/>
            <person name="Barry K.W."/>
            <person name="Grigoriev I.V."/>
            <person name="Nagy L.G."/>
            <person name="Hibbett D."/>
            <person name="Henrissat B."/>
            <person name="Matheny P.B."/>
            <person name="Labbe J."/>
            <person name="Martin F.M."/>
        </authorList>
    </citation>
    <scope>NUCLEOTIDE SEQUENCE</scope>
    <source>
        <strain evidence="1">FP105234-sp</strain>
    </source>
</reference>
<proteinExistence type="predicted"/>
<accession>A0ACB8RZE6</accession>
<evidence type="ECO:0000313" key="2">
    <source>
        <dbReference type="Proteomes" id="UP000814033"/>
    </source>
</evidence>
<reference evidence="1" key="1">
    <citation type="submission" date="2021-02" db="EMBL/GenBank/DDBJ databases">
        <authorList>
            <consortium name="DOE Joint Genome Institute"/>
            <person name="Ahrendt S."/>
            <person name="Looney B.P."/>
            <person name="Miyauchi S."/>
            <person name="Morin E."/>
            <person name="Drula E."/>
            <person name="Courty P.E."/>
            <person name="Chicoki N."/>
            <person name="Fauchery L."/>
            <person name="Kohler A."/>
            <person name="Kuo A."/>
            <person name="Labutti K."/>
            <person name="Pangilinan J."/>
            <person name="Lipzen A."/>
            <person name="Riley R."/>
            <person name="Andreopoulos W."/>
            <person name="He G."/>
            <person name="Johnson J."/>
            <person name="Barry K.W."/>
            <person name="Grigoriev I.V."/>
            <person name="Nagy L."/>
            <person name="Hibbett D."/>
            <person name="Henrissat B."/>
            <person name="Matheny P.B."/>
            <person name="Labbe J."/>
            <person name="Martin F."/>
        </authorList>
    </citation>
    <scope>NUCLEOTIDE SEQUENCE</scope>
    <source>
        <strain evidence="1">FP105234-sp</strain>
    </source>
</reference>
<gene>
    <name evidence="1" type="ORF">FA95DRAFT_1581570</name>
</gene>
<dbReference type="EMBL" id="MU275870">
    <property type="protein sequence ID" value="KAI0049659.1"/>
    <property type="molecule type" value="Genomic_DNA"/>
</dbReference>
<comment type="caution">
    <text evidence="1">The sequence shown here is derived from an EMBL/GenBank/DDBJ whole genome shotgun (WGS) entry which is preliminary data.</text>
</comment>
<organism evidence="1 2">
    <name type="scientific">Auriscalpium vulgare</name>
    <dbReference type="NCBI Taxonomy" id="40419"/>
    <lineage>
        <taxon>Eukaryota</taxon>
        <taxon>Fungi</taxon>
        <taxon>Dikarya</taxon>
        <taxon>Basidiomycota</taxon>
        <taxon>Agaricomycotina</taxon>
        <taxon>Agaricomycetes</taxon>
        <taxon>Russulales</taxon>
        <taxon>Auriscalpiaceae</taxon>
        <taxon>Auriscalpium</taxon>
    </lineage>
</organism>
<name>A0ACB8RZE6_9AGAM</name>
<dbReference type="Proteomes" id="UP000814033">
    <property type="component" value="Unassembled WGS sequence"/>
</dbReference>